<dbReference type="PROSITE" id="PS50994">
    <property type="entry name" value="INTEGRASE"/>
    <property type="match status" value="1"/>
</dbReference>
<feature type="chain" id="PRO_5043271609" evidence="3">
    <location>
        <begin position="29"/>
        <end position="1969"/>
    </location>
</feature>
<protein>
    <submittedName>
        <fullName evidence="8">Retrovirus-related Pol polyprotein from transposon TNT 1-94</fullName>
    </submittedName>
</protein>
<feature type="domain" description="Integrase catalytic" evidence="6">
    <location>
        <begin position="931"/>
        <end position="1114"/>
    </location>
</feature>
<evidence type="ECO:0000259" key="4">
    <source>
        <dbReference type="PROSITE" id="PS50175"/>
    </source>
</evidence>
<evidence type="ECO:0000256" key="3">
    <source>
        <dbReference type="SAM" id="SignalP"/>
    </source>
</evidence>
<feature type="region of interest" description="Disordered" evidence="1">
    <location>
        <begin position="1893"/>
        <end position="1934"/>
    </location>
</feature>
<accession>A0A9P1DQS1</accession>
<dbReference type="InterPro" id="IPR001995">
    <property type="entry name" value="Peptidase_A2_cat"/>
</dbReference>
<evidence type="ECO:0000259" key="5">
    <source>
        <dbReference type="PROSITE" id="PS50800"/>
    </source>
</evidence>
<dbReference type="EMBL" id="CAMXCT020005924">
    <property type="protein sequence ID" value="CAL1166969.1"/>
    <property type="molecule type" value="Genomic_DNA"/>
</dbReference>
<organism evidence="7">
    <name type="scientific">Cladocopium goreaui</name>
    <dbReference type="NCBI Taxonomy" id="2562237"/>
    <lineage>
        <taxon>Eukaryota</taxon>
        <taxon>Sar</taxon>
        <taxon>Alveolata</taxon>
        <taxon>Dinophyceae</taxon>
        <taxon>Suessiales</taxon>
        <taxon>Symbiodiniaceae</taxon>
        <taxon>Cladocopium</taxon>
    </lineage>
</organism>
<feature type="compositionally biased region" description="Basic and acidic residues" evidence="1">
    <location>
        <begin position="1146"/>
        <end position="1180"/>
    </location>
</feature>
<evidence type="ECO:0000313" key="7">
    <source>
        <dbReference type="EMBL" id="CAI4013594.1"/>
    </source>
</evidence>
<feature type="domain" description="Peptidase A2" evidence="4">
    <location>
        <begin position="516"/>
        <end position="598"/>
    </location>
</feature>
<evidence type="ECO:0000256" key="1">
    <source>
        <dbReference type="SAM" id="MobiDB-lite"/>
    </source>
</evidence>
<dbReference type="EMBL" id="CAMXCT030005924">
    <property type="protein sequence ID" value="CAL4800906.1"/>
    <property type="molecule type" value="Genomic_DNA"/>
</dbReference>
<keyword evidence="9" id="KW-1185">Reference proteome</keyword>
<dbReference type="GO" id="GO:0004190">
    <property type="term" value="F:aspartic-type endopeptidase activity"/>
    <property type="evidence" value="ECO:0007669"/>
    <property type="project" value="InterPro"/>
</dbReference>
<name>A0A9P1DQS1_9DINO</name>
<reference evidence="8 9" key="2">
    <citation type="submission" date="2024-05" db="EMBL/GenBank/DDBJ databases">
        <authorList>
            <person name="Chen Y."/>
            <person name="Shah S."/>
            <person name="Dougan E. K."/>
            <person name="Thang M."/>
            <person name="Chan C."/>
        </authorList>
    </citation>
    <scope>NUCLEOTIDE SEQUENCE [LARGE SCALE GENOMIC DNA]</scope>
</reference>
<dbReference type="PROSITE" id="PS50800">
    <property type="entry name" value="SAP"/>
    <property type="match status" value="1"/>
</dbReference>
<feature type="region of interest" description="Disordered" evidence="1">
    <location>
        <begin position="1139"/>
        <end position="1240"/>
    </location>
</feature>
<feature type="transmembrane region" description="Helical" evidence="2">
    <location>
        <begin position="1736"/>
        <end position="1759"/>
    </location>
</feature>
<evidence type="ECO:0000259" key="6">
    <source>
        <dbReference type="PROSITE" id="PS50994"/>
    </source>
</evidence>
<feature type="compositionally biased region" description="Polar residues" evidence="1">
    <location>
        <begin position="1223"/>
        <end position="1233"/>
    </location>
</feature>
<sequence length="1969" mass="223977">MAAEPKCSKIPMAFLVALWWLLHDEVCAHQVEFEMVRGRDWYPMLHHGNEPNGNYKAVNESLMYGGGCNSNYITFNFAENLDQSMNETSCPARRLTWIGTTEIFHGGRLQGELESGNMDELYVLDFVIDGFNVDFSIFLVFVMVFLLAFDCKQYGIGLPCDGHESLAEMEMEENTEIKANDLLTRIMGLSQAATTAAQTATSMMQAAQGGKGGQRFGDGARVLKSPDVFDTDDPVRYSFWREQFLNWLVFCDGRYNDLIKDVENLDNLNPFHTLEQETQELSTKLYSILASYLRGPAFQVVRAFSNNRDGFGVWHKLKSLYAPRARPRALAIGQAIMQHPAFSTQRSMLENLLNFDSLLDQYELASGQPMPDDLAVSTILRCIDAPTRRHLEMVMDDDVTYSKLKERLILLDKNTKCFKCPSENEYCFYHLYHDGPEHYELRSDLEEEDEWYGVRMVCANYFNMAAGENEDDSSVGEERAALMEWYDNLQSPMDQVHCGDELEVYHVRAVPLCDGQLVVLDSRADISLLPQEMADRGQSTKRLARTVLEDAQGGRLRTYGRRSAQIEMEGENDELIVIEDDFVVSSVRCPLISLGRLLHKGWTMRPNAMAPAGVNLVAPDQGCEIPLQFKRNNLAVFAHIRMVNVADGHGQPGQALDPISCPLTSIGEDEENDSEDGMGYKPYKLVIQTVVQPYKELTDRIFRRGWTTTEQGNPFIITLNSTKFLNPTLLFPWSEWPRRSTLIQLADYSWEVVEHCVSYFTKLNDEEEITECYGRPTLVLTMFHKTEEPLSIFGTVCGQEEVEAEGAQIDAADYAFQQEPMVPLELQEGLKPEEFSQLHPGGVLASDEDGGVEWIFDNKPSLVVNGNVITASSSLAMLRASAEYLGISRGGAKQALWDRLNQAVQRHEHQMMFQTANRLYREEQLHKGLVPQSAPRERRSIPTIEVDYAFGKIEADKPTITVLLAIDTQSKMLASYPVESKGADLRGQAEHLVKFSLSLNYMDKTEFVGDSEPTMKSLLNSVQLMRQQLGFSTVVTHAKPGEKGRTAQIERAIQTVRRQASTLTYMAESKCELRLPADHALHLWSYNHAVWLINRFHCHSTTKVNAFELANGRRYSGKVAVFGEVVMLLHRSSRALKAGAPITPKPVRDQHPEHRGREPDDVVDYDAKDVMEYAQRHPHDSDEEDVEIQDGRKREAEGEQSSSKKAVRFDETAADPGREKSETLSSQALPTVQEQEEVDDEMWEKDVLEFMEGDEELQQVDQEPQDEGHPPTLTPEELEEVDQMAGFEEISRFLSMKVLREPSQEECEKGVPLSTRSVYDWRHRGGEWRRRCRFVAREFRGYSKTTAETFAPTSGVGSRLVLLMHVCFGWYLSFLDIKDAFLLVPQRECVLVSVPTWWKPEEQVPGVECFWVLDRVLPGQRNGAARFFDFLAQHLEALEFENTPLLPSLFRHRTKQVVLCSHVDDLILCGEKPDLLWLMEEVNKRFTVSGGEVLPAPDQNPQDAARFLKKRHYFTQHGVIVAAHEKYVEELVSLYIWVATSQNLHLTWLNGQAVTKNWIRKKLTDSVPPWVRFCTFQLIGGTFNTVNGSKLDAIHGRDGDEDACEKVEVFTDSDWAGVGRLKHIDAKFLWVQQRLKEGAMAMEGVPTLLNVADIGTKRLTKELRRRTMAKNMKAVKRVMLNTLMDSPEGGSLPISTNFVKLVTLMAMQPVVAGFEMQNAEVKLIEARSTYYEVFNVYPLFLVAYAVLFVFIGFVAGYYFNKFVYNERVRRIIEWARREIQRLHRRPLVVDDWDPINQELRQYRIHERPQDADSGEEYFRETENGLARYARPHYQARIRLGVEELDPLEAMQLEEPSENEESEAAEIDAEVQTEISMTSNPIFQVAQLPTVAPRPVAPVPAPQRQEPPEEAPEHISLPGSPRSEKSSDLPDLPMIGLNEDDLSALLAHFPRGQRHRAEKLVRWSFSPSKS</sequence>
<comment type="caution">
    <text evidence="7">The sequence shown here is derived from an EMBL/GenBank/DDBJ whole genome shotgun (WGS) entry which is preliminary data.</text>
</comment>
<proteinExistence type="predicted"/>
<keyword evidence="2" id="KW-0812">Transmembrane</keyword>
<feature type="signal peptide" evidence="3">
    <location>
        <begin position="1"/>
        <end position="28"/>
    </location>
</feature>
<evidence type="ECO:0000256" key="2">
    <source>
        <dbReference type="SAM" id="Phobius"/>
    </source>
</evidence>
<dbReference type="EMBL" id="CAMXCT010005924">
    <property type="protein sequence ID" value="CAI4013594.1"/>
    <property type="molecule type" value="Genomic_DNA"/>
</dbReference>
<gene>
    <name evidence="7" type="ORF">C1SCF055_LOCUS38551</name>
</gene>
<evidence type="ECO:0000313" key="8">
    <source>
        <dbReference type="EMBL" id="CAL4800906.1"/>
    </source>
</evidence>
<dbReference type="Proteomes" id="UP001152797">
    <property type="component" value="Unassembled WGS sequence"/>
</dbReference>
<dbReference type="GO" id="GO:0015074">
    <property type="term" value="P:DNA integration"/>
    <property type="evidence" value="ECO:0007669"/>
    <property type="project" value="InterPro"/>
</dbReference>
<keyword evidence="2" id="KW-0472">Membrane</keyword>
<dbReference type="InterPro" id="IPR001584">
    <property type="entry name" value="Integrase_cat-core"/>
</dbReference>
<keyword evidence="3" id="KW-0732">Signal</keyword>
<reference evidence="7" key="1">
    <citation type="submission" date="2022-10" db="EMBL/GenBank/DDBJ databases">
        <authorList>
            <person name="Chen Y."/>
            <person name="Dougan E. K."/>
            <person name="Chan C."/>
            <person name="Rhodes N."/>
            <person name="Thang M."/>
        </authorList>
    </citation>
    <scope>NUCLEOTIDE SEQUENCE</scope>
</reference>
<keyword evidence="2" id="KW-1133">Transmembrane helix</keyword>
<evidence type="ECO:0000313" key="9">
    <source>
        <dbReference type="Proteomes" id="UP001152797"/>
    </source>
</evidence>
<dbReference type="GO" id="GO:0006508">
    <property type="term" value="P:proteolysis"/>
    <property type="evidence" value="ECO:0007669"/>
    <property type="project" value="InterPro"/>
</dbReference>
<dbReference type="InterPro" id="IPR003034">
    <property type="entry name" value="SAP_dom"/>
</dbReference>
<feature type="domain" description="SAP" evidence="5">
    <location>
        <begin position="870"/>
        <end position="904"/>
    </location>
</feature>
<dbReference type="PROSITE" id="PS50175">
    <property type="entry name" value="ASP_PROT_RETROV"/>
    <property type="match status" value="1"/>
</dbReference>
<feature type="compositionally biased region" description="Basic and acidic residues" evidence="1">
    <location>
        <begin position="1207"/>
        <end position="1222"/>
    </location>
</feature>